<organism evidence="3 4">
    <name type="scientific">Nocardia terpenica</name>
    <dbReference type="NCBI Taxonomy" id="455432"/>
    <lineage>
        <taxon>Bacteria</taxon>
        <taxon>Bacillati</taxon>
        <taxon>Actinomycetota</taxon>
        <taxon>Actinomycetes</taxon>
        <taxon>Mycobacteriales</taxon>
        <taxon>Nocardiaceae</taxon>
        <taxon>Nocardia</taxon>
    </lineage>
</organism>
<evidence type="ECO:0000313" key="4">
    <source>
        <dbReference type="Proteomes" id="UP000500953"/>
    </source>
</evidence>
<feature type="domain" description="DUF5926" evidence="2">
    <location>
        <begin position="36"/>
        <end position="307"/>
    </location>
</feature>
<dbReference type="AlphaFoldDB" id="A0A6G9YW31"/>
<sequence length="307" mass="32241">MGKSKRNSPKPGGNRAQRLAERRAAQEQAAQAVTRPFAGLAAECDLVALREFVPSATATLKLAPSVAAERPVTLATVLPGAVAALVRAGDEPTGFVGVQVQFQSGDPAADLAAAILWTQSAEPGESLAATAETEGAAPALAAVLDPAAGLDLTVHQDFNWWVPAGVQPDPQVAATIEQANQAIMPSARLELGADAIGAAWWVDAGEKAHVRWVRPEDEDALMLALARLHAAGGLHLGEGSRFAGSFRTHGLLVPVFDLDRERHASEWTAPATEFGARLAEALASDAPLTSDERRSRDGLRSRQVTLR</sequence>
<feature type="compositionally biased region" description="Basic and acidic residues" evidence="1">
    <location>
        <begin position="290"/>
        <end position="300"/>
    </location>
</feature>
<proteinExistence type="predicted"/>
<evidence type="ECO:0000256" key="1">
    <source>
        <dbReference type="SAM" id="MobiDB-lite"/>
    </source>
</evidence>
<dbReference type="RefSeq" id="WP_167484461.1">
    <property type="nucleotide sequence ID" value="NZ_CP046173.1"/>
</dbReference>
<dbReference type="InterPro" id="IPR045970">
    <property type="entry name" value="DUF5926"/>
</dbReference>
<feature type="region of interest" description="Disordered" evidence="1">
    <location>
        <begin position="1"/>
        <end position="24"/>
    </location>
</feature>
<dbReference type="Pfam" id="PF19348">
    <property type="entry name" value="DUF5926"/>
    <property type="match status" value="1"/>
</dbReference>
<evidence type="ECO:0000259" key="2">
    <source>
        <dbReference type="Pfam" id="PF19348"/>
    </source>
</evidence>
<gene>
    <name evidence="3" type="ORF">F6W96_00550</name>
</gene>
<dbReference type="Proteomes" id="UP000500953">
    <property type="component" value="Chromosome"/>
</dbReference>
<name>A0A6G9YW31_9NOCA</name>
<evidence type="ECO:0000313" key="3">
    <source>
        <dbReference type="EMBL" id="QIS17033.1"/>
    </source>
</evidence>
<feature type="region of interest" description="Disordered" evidence="1">
    <location>
        <begin position="287"/>
        <end position="307"/>
    </location>
</feature>
<protein>
    <recommendedName>
        <fullName evidence="2">DUF5926 domain-containing protein</fullName>
    </recommendedName>
</protein>
<reference evidence="3 4" key="1">
    <citation type="journal article" date="2019" name="ACS Chem. Biol.">
        <title>Identification and Mobilization of a Cryptic Antibiotic Biosynthesis Gene Locus from a Human-Pathogenic Nocardia Isolate.</title>
        <authorList>
            <person name="Herisse M."/>
            <person name="Ishida K."/>
            <person name="Porter J.L."/>
            <person name="Howden B."/>
            <person name="Hertweck C."/>
            <person name="Stinear T.P."/>
            <person name="Pidot S.J."/>
        </authorList>
    </citation>
    <scope>NUCLEOTIDE SEQUENCE [LARGE SCALE GENOMIC DNA]</scope>
    <source>
        <strain evidence="3 4">AUSMDU00012715</strain>
    </source>
</reference>
<dbReference type="EMBL" id="CP046173">
    <property type="protein sequence ID" value="QIS17033.1"/>
    <property type="molecule type" value="Genomic_DNA"/>
</dbReference>
<accession>A0A6G9YW31</accession>